<dbReference type="InterPro" id="IPR027417">
    <property type="entry name" value="P-loop_NTPase"/>
</dbReference>
<accession>A0A2Z3H6L4</accession>
<name>A0A2Z3H6L4_9BACT</name>
<sequence length="453" mass="48469">MGRAERFGSRGSPLRYHGSRGPPSVAPRRRRSSAVAPVPGADVARPGGTGGPPAGAPRPVGRCRSCPRANGRRVAARGAGRPSRDRTFGPRAISRTGGLRAGRLAPARRPRHLSPCARHLDLLPVALRRGRADRRNTVTALRNVPPTAPAVPDRVDRLRAALNRALRGKPEVTEYVLAGLLARGHLLLEDLPGLGKTTLAKALAGAVGGTFARVQCTPDLLPGDITGFSVFNQKTREFEFQPGPVFADVLLTDEINRTTPRTQSALLEAMAERQATVDNVRHPLSPTFFVIATQNPVEHHGTYPLPEAQLDRFAMKLSIGYPDRADELALLEGAIGAPADEAAPERVLAPGELAALQARVAGVAVQPNVRAYLVDLGRATRAHASVSLGLSPRGLLTWQRVAQAWAYLRGRPFVTPDDVQEVARPVLGVRLGLDTGATERVIRQLVETIPVPV</sequence>
<evidence type="ECO:0000256" key="1">
    <source>
        <dbReference type="ARBA" id="ARBA00022741"/>
    </source>
</evidence>
<dbReference type="Gene3D" id="3.40.50.300">
    <property type="entry name" value="P-loop containing nucleotide triphosphate hydrolases"/>
    <property type="match status" value="1"/>
</dbReference>
<evidence type="ECO:0000313" key="7">
    <source>
        <dbReference type="Proteomes" id="UP000245802"/>
    </source>
</evidence>
<dbReference type="InterPro" id="IPR050764">
    <property type="entry name" value="CbbQ/NirQ/NorQ/GpvN"/>
</dbReference>
<evidence type="ECO:0000259" key="5">
    <source>
        <dbReference type="SMART" id="SM00382"/>
    </source>
</evidence>
<keyword evidence="2" id="KW-0067">ATP-binding</keyword>
<organism evidence="6 7">
    <name type="scientific">Gemmata obscuriglobus</name>
    <dbReference type="NCBI Taxonomy" id="114"/>
    <lineage>
        <taxon>Bacteria</taxon>
        <taxon>Pseudomonadati</taxon>
        <taxon>Planctomycetota</taxon>
        <taxon>Planctomycetia</taxon>
        <taxon>Gemmatales</taxon>
        <taxon>Gemmataceae</taxon>
        <taxon>Gemmata</taxon>
    </lineage>
</organism>
<evidence type="ECO:0000313" key="6">
    <source>
        <dbReference type="EMBL" id="AWM36610.1"/>
    </source>
</evidence>
<feature type="compositionally biased region" description="Low complexity" evidence="4">
    <location>
        <begin position="33"/>
        <end position="46"/>
    </location>
</feature>
<feature type="domain" description="AAA+ ATPase" evidence="5">
    <location>
        <begin position="182"/>
        <end position="323"/>
    </location>
</feature>
<dbReference type="GO" id="GO:0005524">
    <property type="term" value="F:ATP binding"/>
    <property type="evidence" value="ECO:0007669"/>
    <property type="project" value="UniProtKB-KW"/>
</dbReference>
<reference evidence="6 7" key="1">
    <citation type="submission" date="2018-01" db="EMBL/GenBank/DDBJ databases">
        <title>G. obscuriglobus.</title>
        <authorList>
            <person name="Franke J."/>
            <person name="Blomberg W."/>
            <person name="Selmecki A."/>
        </authorList>
    </citation>
    <scope>NUCLEOTIDE SEQUENCE [LARGE SCALE GENOMIC DNA]</scope>
    <source>
        <strain evidence="6 7">DSM 5831</strain>
    </source>
</reference>
<dbReference type="Proteomes" id="UP000245802">
    <property type="component" value="Chromosome"/>
</dbReference>
<dbReference type="SMART" id="SM00382">
    <property type="entry name" value="AAA"/>
    <property type="match status" value="1"/>
</dbReference>
<feature type="region of interest" description="Disordered" evidence="4">
    <location>
        <begin position="1"/>
        <end position="102"/>
    </location>
</feature>
<keyword evidence="1" id="KW-0547">Nucleotide-binding</keyword>
<dbReference type="CDD" id="cd00009">
    <property type="entry name" value="AAA"/>
    <property type="match status" value="1"/>
</dbReference>
<dbReference type="EMBL" id="CP025958">
    <property type="protein sequence ID" value="AWM36610.1"/>
    <property type="molecule type" value="Genomic_DNA"/>
</dbReference>
<gene>
    <name evidence="6" type="ORF">C1280_05935</name>
</gene>
<dbReference type="FunFam" id="3.40.50.300:FF:000640">
    <property type="entry name" value="MoxR family ATPase"/>
    <property type="match status" value="1"/>
</dbReference>
<evidence type="ECO:0000256" key="3">
    <source>
        <dbReference type="ARBA" id="ARBA00061607"/>
    </source>
</evidence>
<dbReference type="InterPro" id="IPR041628">
    <property type="entry name" value="ChlI/MoxR_AAA_lid"/>
</dbReference>
<evidence type="ECO:0000256" key="4">
    <source>
        <dbReference type="SAM" id="MobiDB-lite"/>
    </source>
</evidence>
<dbReference type="Gene3D" id="1.10.8.80">
    <property type="entry name" value="Magnesium chelatase subunit I, C-Terminal domain"/>
    <property type="match status" value="1"/>
</dbReference>
<evidence type="ECO:0000256" key="2">
    <source>
        <dbReference type="ARBA" id="ARBA00022840"/>
    </source>
</evidence>
<proteinExistence type="inferred from homology"/>
<comment type="similarity">
    <text evidence="3">Belongs to the MoxR family.</text>
</comment>
<dbReference type="KEGG" id="gog:C1280_05935"/>
<dbReference type="OrthoDB" id="9808397at2"/>
<dbReference type="Pfam" id="PF17863">
    <property type="entry name" value="AAA_lid_2"/>
    <property type="match status" value="1"/>
</dbReference>
<dbReference type="SUPFAM" id="SSF52540">
    <property type="entry name" value="P-loop containing nucleoside triphosphate hydrolases"/>
    <property type="match status" value="1"/>
</dbReference>
<dbReference type="PANTHER" id="PTHR42759">
    <property type="entry name" value="MOXR FAMILY PROTEIN"/>
    <property type="match status" value="1"/>
</dbReference>
<protein>
    <submittedName>
        <fullName evidence="6">MoxR family ATPase</fullName>
    </submittedName>
</protein>
<dbReference type="AlphaFoldDB" id="A0A2Z3H6L4"/>
<keyword evidence="7" id="KW-1185">Reference proteome</keyword>
<dbReference type="PANTHER" id="PTHR42759:SF5">
    <property type="entry name" value="METHANOL DEHYDROGENASE REGULATOR"/>
    <property type="match status" value="1"/>
</dbReference>
<dbReference type="InterPro" id="IPR003593">
    <property type="entry name" value="AAA+_ATPase"/>
</dbReference>
<feature type="compositionally biased region" description="Low complexity" evidence="4">
    <location>
        <begin position="57"/>
        <end position="69"/>
    </location>
</feature>
<dbReference type="GO" id="GO:0016887">
    <property type="term" value="F:ATP hydrolysis activity"/>
    <property type="evidence" value="ECO:0007669"/>
    <property type="project" value="InterPro"/>
</dbReference>
<dbReference type="InterPro" id="IPR011703">
    <property type="entry name" value="ATPase_AAA-3"/>
</dbReference>
<dbReference type="Pfam" id="PF07726">
    <property type="entry name" value="AAA_3"/>
    <property type="match status" value="1"/>
</dbReference>